<organism evidence="5 6">
    <name type="scientific">Victivallis lenta</name>
    <dbReference type="NCBI Taxonomy" id="2606640"/>
    <lineage>
        <taxon>Bacteria</taxon>
        <taxon>Pseudomonadati</taxon>
        <taxon>Lentisphaerota</taxon>
        <taxon>Lentisphaeria</taxon>
        <taxon>Victivallales</taxon>
        <taxon>Victivallaceae</taxon>
        <taxon>Victivallis</taxon>
    </lineage>
</organism>
<dbReference type="Proteomes" id="UP000435649">
    <property type="component" value="Unassembled WGS sequence"/>
</dbReference>
<evidence type="ECO:0000256" key="2">
    <source>
        <dbReference type="ARBA" id="ARBA00023125"/>
    </source>
</evidence>
<evidence type="ECO:0000256" key="1">
    <source>
        <dbReference type="ARBA" id="ARBA00023015"/>
    </source>
</evidence>
<evidence type="ECO:0000313" key="6">
    <source>
        <dbReference type="Proteomes" id="UP000435649"/>
    </source>
</evidence>
<evidence type="ECO:0000313" key="5">
    <source>
        <dbReference type="EMBL" id="MST98692.1"/>
    </source>
</evidence>
<keyword evidence="6" id="KW-1185">Reference proteome</keyword>
<dbReference type="GO" id="GO:0003700">
    <property type="term" value="F:DNA-binding transcription factor activity"/>
    <property type="evidence" value="ECO:0007669"/>
    <property type="project" value="TreeGrafter"/>
</dbReference>
<dbReference type="AlphaFoldDB" id="A0A844G734"/>
<accession>A0A844G734</accession>
<dbReference type="Gene3D" id="1.10.260.40">
    <property type="entry name" value="lambda repressor-like DNA-binding domains"/>
    <property type="match status" value="1"/>
</dbReference>
<keyword evidence="1" id="KW-0805">Transcription regulation</keyword>
<dbReference type="InterPro" id="IPR028082">
    <property type="entry name" value="Peripla_BP_I"/>
</dbReference>
<dbReference type="PANTHER" id="PTHR30146:SF109">
    <property type="entry name" value="HTH-TYPE TRANSCRIPTIONAL REGULATOR GALS"/>
    <property type="match status" value="1"/>
</dbReference>
<dbReference type="PANTHER" id="PTHR30146">
    <property type="entry name" value="LACI-RELATED TRANSCRIPTIONAL REPRESSOR"/>
    <property type="match status" value="1"/>
</dbReference>
<dbReference type="CDD" id="cd06267">
    <property type="entry name" value="PBP1_LacI_sugar_binding-like"/>
    <property type="match status" value="1"/>
</dbReference>
<dbReference type="Pfam" id="PF00356">
    <property type="entry name" value="LacI"/>
    <property type="match status" value="1"/>
</dbReference>
<dbReference type="Gene3D" id="3.40.50.2300">
    <property type="match status" value="2"/>
</dbReference>
<proteinExistence type="predicted"/>
<gene>
    <name evidence="5" type="ORF">FYJ85_16760</name>
</gene>
<keyword evidence="3" id="KW-0804">Transcription</keyword>
<evidence type="ECO:0000259" key="4">
    <source>
        <dbReference type="PROSITE" id="PS50932"/>
    </source>
</evidence>
<reference evidence="5 6" key="1">
    <citation type="submission" date="2019-08" db="EMBL/GenBank/DDBJ databases">
        <title>In-depth cultivation of the pig gut microbiome towards novel bacterial diversity and tailored functional studies.</title>
        <authorList>
            <person name="Wylensek D."/>
            <person name="Hitch T.C.A."/>
            <person name="Clavel T."/>
        </authorList>
    </citation>
    <scope>NUCLEOTIDE SEQUENCE [LARGE SCALE GENOMIC DNA]</scope>
    <source>
        <strain evidence="5 6">BBE-744-WT-12</strain>
    </source>
</reference>
<dbReference type="InterPro" id="IPR010982">
    <property type="entry name" value="Lambda_DNA-bd_dom_sf"/>
</dbReference>
<dbReference type="PROSITE" id="PS50932">
    <property type="entry name" value="HTH_LACI_2"/>
    <property type="match status" value="1"/>
</dbReference>
<keyword evidence="2" id="KW-0238">DNA-binding</keyword>
<dbReference type="CDD" id="cd01392">
    <property type="entry name" value="HTH_LacI"/>
    <property type="match status" value="1"/>
</dbReference>
<dbReference type="SMART" id="SM00354">
    <property type="entry name" value="HTH_LACI"/>
    <property type="match status" value="1"/>
</dbReference>
<dbReference type="EMBL" id="VUNS01000022">
    <property type="protein sequence ID" value="MST98692.1"/>
    <property type="molecule type" value="Genomic_DNA"/>
</dbReference>
<dbReference type="Pfam" id="PF13377">
    <property type="entry name" value="Peripla_BP_3"/>
    <property type="match status" value="1"/>
</dbReference>
<comment type="caution">
    <text evidence="5">The sequence shown here is derived from an EMBL/GenBank/DDBJ whole genome shotgun (WGS) entry which is preliminary data.</text>
</comment>
<dbReference type="PROSITE" id="PS00356">
    <property type="entry name" value="HTH_LACI_1"/>
    <property type="match status" value="1"/>
</dbReference>
<dbReference type="SUPFAM" id="SSF53822">
    <property type="entry name" value="Periplasmic binding protein-like I"/>
    <property type="match status" value="1"/>
</dbReference>
<sequence>MEYGIRIMSITLRDIANDAGVGMSTVSYVLSGSGVNKVGHETRKRILASAEKLGYLPNIGARGLSCGRTFMVGVLLEEQEFASSFYPDILQGLEYVLSKRDYGLLLASYSNEKELKAKCSYLLQRRVDGVAAFSGDWLVDFSSTGQPFLEKHIPIITMTRPFPGIPAVDINAFAIGEMASRYLVGLGHRKIAYAGPEISPRRAGLLSVLGTDSCPTFGKLTSYDFELGVTLFDWIRNLPERPTAVVVESDIAAVALIRTANAAGWKLPRDLSVVGIDGLDLGKISLPALTSVGQPTFERGAKTAELLLKMIDGEEVENFFFEPCMIVRESCCRVE</sequence>
<protein>
    <submittedName>
        <fullName evidence="5">LacI family transcriptional regulator</fullName>
    </submittedName>
</protein>
<dbReference type="SUPFAM" id="SSF47413">
    <property type="entry name" value="lambda repressor-like DNA-binding domains"/>
    <property type="match status" value="1"/>
</dbReference>
<dbReference type="GO" id="GO:0000976">
    <property type="term" value="F:transcription cis-regulatory region binding"/>
    <property type="evidence" value="ECO:0007669"/>
    <property type="project" value="TreeGrafter"/>
</dbReference>
<feature type="domain" description="HTH lacI-type" evidence="4">
    <location>
        <begin position="10"/>
        <end position="66"/>
    </location>
</feature>
<dbReference type="InterPro" id="IPR046335">
    <property type="entry name" value="LacI/GalR-like_sensor"/>
</dbReference>
<dbReference type="InterPro" id="IPR000843">
    <property type="entry name" value="HTH_LacI"/>
</dbReference>
<name>A0A844G734_9BACT</name>
<evidence type="ECO:0000256" key="3">
    <source>
        <dbReference type="ARBA" id="ARBA00023163"/>
    </source>
</evidence>